<dbReference type="AlphaFoldDB" id="A0A1T1H7J8"/>
<name>A0A1T1H7J8_OCELI</name>
<dbReference type="InterPro" id="IPR010921">
    <property type="entry name" value="Trp_repressor/repl_initiator"/>
</dbReference>
<gene>
    <name evidence="1" type="ORF">BTA35_0216530</name>
</gene>
<dbReference type="GO" id="GO:0043565">
    <property type="term" value="F:sequence-specific DNA binding"/>
    <property type="evidence" value="ECO:0007669"/>
    <property type="project" value="InterPro"/>
</dbReference>
<dbReference type="SUPFAM" id="SSF48295">
    <property type="entry name" value="TrpR-like"/>
    <property type="match status" value="1"/>
</dbReference>
<accession>A0A1T1H7J8</accession>
<reference evidence="1" key="1">
    <citation type="submission" date="2017-02" db="EMBL/GenBank/DDBJ databases">
        <title>Draft Genome Sequence of the Salt Water Bacterium Oceanospirillum linum ATCC 11336.</title>
        <authorList>
            <person name="Trachtenberg A.M."/>
            <person name="Carney J.G."/>
            <person name="Linnane J.D."/>
            <person name="Rheaume B.A."/>
            <person name="Pitts N.L."/>
            <person name="Mykles D.L."/>
            <person name="Maclea K.S."/>
        </authorList>
    </citation>
    <scope>NUCLEOTIDE SEQUENCE [LARGE SCALE GENOMIC DNA]</scope>
    <source>
        <strain evidence="1">ATCC 11336</strain>
    </source>
</reference>
<proteinExistence type="predicted"/>
<evidence type="ECO:0000313" key="1">
    <source>
        <dbReference type="EMBL" id="OOV85841.1"/>
    </source>
</evidence>
<sequence>MARPKKNPTPPTLTEWVKPAKLALIKAYRVDGASLNDVANLIGVGRSTLYKWKAQEPKIEQALSMGKMEAVALVENRFFENALVSNKPTDQLAWLRYNKRDKYYDEQPRTPKSDNVDSQLNALLDKIATELYR</sequence>
<dbReference type="RefSeq" id="WP_078320904.1">
    <property type="nucleotide sequence ID" value="NZ_MTSD02000037.1"/>
</dbReference>
<organism evidence="1 2">
    <name type="scientific">Oceanospirillum linum</name>
    <dbReference type="NCBI Taxonomy" id="966"/>
    <lineage>
        <taxon>Bacteria</taxon>
        <taxon>Pseudomonadati</taxon>
        <taxon>Pseudomonadota</taxon>
        <taxon>Gammaproteobacteria</taxon>
        <taxon>Oceanospirillales</taxon>
        <taxon>Oceanospirillaceae</taxon>
        <taxon>Oceanospirillum</taxon>
    </lineage>
</organism>
<dbReference type="Proteomes" id="UP000190064">
    <property type="component" value="Unassembled WGS sequence"/>
</dbReference>
<evidence type="ECO:0000313" key="2">
    <source>
        <dbReference type="Proteomes" id="UP000190064"/>
    </source>
</evidence>
<protein>
    <recommendedName>
        <fullName evidence="3">Homeodomain phBC6A51-type domain-containing protein</fullName>
    </recommendedName>
</protein>
<evidence type="ECO:0008006" key="3">
    <source>
        <dbReference type="Google" id="ProtNLM"/>
    </source>
</evidence>
<dbReference type="EMBL" id="MTSD02000037">
    <property type="protein sequence ID" value="OOV85841.1"/>
    <property type="molecule type" value="Genomic_DNA"/>
</dbReference>
<comment type="caution">
    <text evidence="1">The sequence shown here is derived from an EMBL/GenBank/DDBJ whole genome shotgun (WGS) entry which is preliminary data.</text>
</comment>
<keyword evidence="2" id="KW-1185">Reference proteome</keyword>